<name>A0A401PMB1_SCYTO</name>
<evidence type="ECO:0000313" key="2">
    <source>
        <dbReference type="Proteomes" id="UP000288216"/>
    </source>
</evidence>
<accession>A0A401PMB1</accession>
<dbReference type="Proteomes" id="UP000288216">
    <property type="component" value="Unassembled WGS sequence"/>
</dbReference>
<sequence>MCRLGGLAMINCPLGKMMYAEHGLSVDDICAMNDWIKALIPGKDIPYCEALDHACVTANRSDATDN</sequence>
<comment type="caution">
    <text evidence="1">The sequence shown here is derived from an EMBL/GenBank/DDBJ whole genome shotgun (WGS) entry which is preliminary data.</text>
</comment>
<evidence type="ECO:0000313" key="1">
    <source>
        <dbReference type="EMBL" id="GCB74270.1"/>
    </source>
</evidence>
<organism evidence="1 2">
    <name type="scientific">Scyliorhinus torazame</name>
    <name type="common">Cloudy catshark</name>
    <name type="synonym">Catulus torazame</name>
    <dbReference type="NCBI Taxonomy" id="75743"/>
    <lineage>
        <taxon>Eukaryota</taxon>
        <taxon>Metazoa</taxon>
        <taxon>Chordata</taxon>
        <taxon>Craniata</taxon>
        <taxon>Vertebrata</taxon>
        <taxon>Chondrichthyes</taxon>
        <taxon>Elasmobranchii</taxon>
        <taxon>Galeomorphii</taxon>
        <taxon>Galeoidea</taxon>
        <taxon>Carcharhiniformes</taxon>
        <taxon>Scyliorhinidae</taxon>
        <taxon>Scyliorhinus</taxon>
    </lineage>
</organism>
<gene>
    <name evidence="1" type="ORF">scyTo_0003359</name>
</gene>
<reference evidence="1 2" key="1">
    <citation type="journal article" date="2018" name="Nat. Ecol. Evol.">
        <title>Shark genomes provide insights into elasmobranch evolution and the origin of vertebrates.</title>
        <authorList>
            <person name="Hara Y"/>
            <person name="Yamaguchi K"/>
            <person name="Onimaru K"/>
            <person name="Kadota M"/>
            <person name="Koyanagi M"/>
            <person name="Keeley SD"/>
            <person name="Tatsumi K"/>
            <person name="Tanaka K"/>
            <person name="Motone F"/>
            <person name="Kageyama Y"/>
            <person name="Nozu R"/>
            <person name="Adachi N"/>
            <person name="Nishimura O"/>
            <person name="Nakagawa R"/>
            <person name="Tanegashima C"/>
            <person name="Kiyatake I"/>
            <person name="Matsumoto R"/>
            <person name="Murakumo K"/>
            <person name="Nishida K"/>
            <person name="Terakita A"/>
            <person name="Kuratani S"/>
            <person name="Sato K"/>
            <person name="Hyodo S Kuraku.S."/>
        </authorList>
    </citation>
    <scope>NUCLEOTIDE SEQUENCE [LARGE SCALE GENOMIC DNA]</scope>
</reference>
<protein>
    <submittedName>
        <fullName evidence="1">Uncharacterized protein</fullName>
    </submittedName>
</protein>
<dbReference type="EMBL" id="BFAA01000904">
    <property type="protein sequence ID" value="GCB74270.1"/>
    <property type="molecule type" value="Genomic_DNA"/>
</dbReference>
<keyword evidence="2" id="KW-1185">Reference proteome</keyword>
<dbReference type="AlphaFoldDB" id="A0A401PMB1"/>
<proteinExistence type="predicted"/>